<evidence type="ECO:0000313" key="21">
    <source>
        <dbReference type="EMBL" id="CAL1134340.1"/>
    </source>
</evidence>
<keyword evidence="7 15" id="KW-0863">Zinc-finger</keyword>
<evidence type="ECO:0000256" key="9">
    <source>
        <dbReference type="ARBA" id="ARBA00022833"/>
    </source>
</evidence>
<dbReference type="SUPFAM" id="SSF52540">
    <property type="entry name" value="P-loop containing nucleoside triphosphate hydrolases"/>
    <property type="match status" value="1"/>
</dbReference>
<dbReference type="InterPro" id="IPR038081">
    <property type="entry name" value="CalX-like_sf"/>
</dbReference>
<evidence type="ECO:0000256" key="15">
    <source>
        <dbReference type="PROSITE-ProRule" id="PRU00322"/>
    </source>
</evidence>
<keyword evidence="1" id="KW-0963">Cytoplasm</keyword>
<evidence type="ECO:0000256" key="17">
    <source>
        <dbReference type="SAM" id="Phobius"/>
    </source>
</evidence>
<dbReference type="EMBL" id="CAMXCT020000600">
    <property type="protein sequence ID" value="CAL1134340.1"/>
    <property type="molecule type" value="Genomic_DNA"/>
</dbReference>
<evidence type="ECO:0000256" key="7">
    <source>
        <dbReference type="ARBA" id="ARBA00022771"/>
    </source>
</evidence>
<dbReference type="GO" id="GO:0003872">
    <property type="term" value="F:6-phosphofructokinase activity"/>
    <property type="evidence" value="ECO:0007669"/>
    <property type="project" value="InterPro"/>
</dbReference>
<dbReference type="Gene3D" id="3.40.50.450">
    <property type="match status" value="1"/>
</dbReference>
<keyword evidence="6" id="KW-0677">Repeat</keyword>
<keyword evidence="9" id="KW-0862">Zinc</keyword>
<dbReference type="InterPro" id="IPR003644">
    <property type="entry name" value="Calx_beta"/>
</dbReference>
<evidence type="ECO:0000256" key="14">
    <source>
        <dbReference type="ARBA" id="ARBA00023152"/>
    </source>
</evidence>
<feature type="compositionally biased region" description="Basic residues" evidence="16">
    <location>
        <begin position="979"/>
        <end position="992"/>
    </location>
</feature>
<dbReference type="InterPro" id="IPR027417">
    <property type="entry name" value="P-loop_NTPase"/>
</dbReference>
<keyword evidence="12 17" id="KW-1133">Transmembrane helix</keyword>
<dbReference type="Pfam" id="PF00365">
    <property type="entry name" value="PFK"/>
    <property type="match status" value="1"/>
</dbReference>
<dbReference type="Gene3D" id="3.40.50.460">
    <property type="entry name" value="Phosphofructokinase domain"/>
    <property type="match status" value="1"/>
</dbReference>
<keyword evidence="10" id="KW-0106">Calcium</keyword>
<dbReference type="InterPro" id="IPR036640">
    <property type="entry name" value="ABC1_TM_sf"/>
</dbReference>
<evidence type="ECO:0000256" key="8">
    <source>
        <dbReference type="ARBA" id="ARBA00022777"/>
    </source>
</evidence>
<evidence type="ECO:0000313" key="22">
    <source>
        <dbReference type="EMBL" id="CAL4768277.1"/>
    </source>
</evidence>
<keyword evidence="11" id="KW-0460">Magnesium</keyword>
<feature type="region of interest" description="Disordered" evidence="16">
    <location>
        <begin position="930"/>
        <end position="1026"/>
    </location>
</feature>
<dbReference type="PANTHER" id="PTHR43650:SF1">
    <property type="entry name" value="PYROPHOSPHATE--FRUCTOSE 6-PHOSPHATE 1-PHOSPHOTRANSFERASE SUBUNIT BETA 2"/>
    <property type="match status" value="1"/>
</dbReference>
<dbReference type="EMBL" id="CAMXCT030000600">
    <property type="protein sequence ID" value="CAL4768277.1"/>
    <property type="molecule type" value="Genomic_DNA"/>
</dbReference>
<dbReference type="PROSITE" id="PS50199">
    <property type="entry name" value="ZF_RANBP2_2"/>
    <property type="match status" value="1"/>
</dbReference>
<keyword evidence="5" id="KW-0732">Signal</keyword>
<keyword evidence="2" id="KW-0808">Transferase</keyword>
<dbReference type="Gene3D" id="3.40.50.300">
    <property type="entry name" value="P-loop containing nucleotide triphosphate hydrolases"/>
    <property type="match status" value="1"/>
</dbReference>
<dbReference type="EMBL" id="CAMXCT010000600">
    <property type="protein sequence ID" value="CAI3980965.1"/>
    <property type="molecule type" value="Genomic_DNA"/>
</dbReference>
<evidence type="ECO:0000256" key="5">
    <source>
        <dbReference type="ARBA" id="ARBA00022729"/>
    </source>
</evidence>
<feature type="domain" description="RanBP2-type" evidence="18">
    <location>
        <begin position="871"/>
        <end position="900"/>
    </location>
</feature>
<dbReference type="Gene3D" id="2.60.40.2030">
    <property type="match status" value="1"/>
</dbReference>
<dbReference type="Gene3D" id="1.20.1560.10">
    <property type="entry name" value="ABC transporter type 1, transmembrane domain"/>
    <property type="match status" value="1"/>
</dbReference>
<dbReference type="SUPFAM" id="SSF53784">
    <property type="entry name" value="Phosphofructokinase"/>
    <property type="match status" value="2"/>
</dbReference>
<dbReference type="InterPro" id="IPR001876">
    <property type="entry name" value="Znf_RanBP2"/>
</dbReference>
<dbReference type="SUPFAM" id="SSF141072">
    <property type="entry name" value="CalX-like"/>
    <property type="match status" value="1"/>
</dbReference>
<dbReference type="GO" id="GO:0016020">
    <property type="term" value="C:membrane"/>
    <property type="evidence" value="ECO:0007669"/>
    <property type="project" value="InterPro"/>
</dbReference>
<evidence type="ECO:0000313" key="23">
    <source>
        <dbReference type="Proteomes" id="UP001152797"/>
    </source>
</evidence>
<evidence type="ECO:0000256" key="6">
    <source>
        <dbReference type="ARBA" id="ARBA00022737"/>
    </source>
</evidence>
<evidence type="ECO:0000256" key="10">
    <source>
        <dbReference type="ARBA" id="ARBA00022837"/>
    </source>
</evidence>
<reference evidence="21" key="2">
    <citation type="submission" date="2024-04" db="EMBL/GenBank/DDBJ databases">
        <authorList>
            <person name="Chen Y."/>
            <person name="Shah S."/>
            <person name="Dougan E. K."/>
            <person name="Thang M."/>
            <person name="Chan C."/>
        </authorList>
    </citation>
    <scope>NUCLEOTIDE SEQUENCE [LARGE SCALE GENOMIC DNA]</scope>
</reference>
<proteinExistence type="predicted"/>
<dbReference type="Gene3D" id="1.25.40.10">
    <property type="entry name" value="Tetratricopeptide repeat domain"/>
    <property type="match status" value="3"/>
</dbReference>
<evidence type="ECO:0000259" key="18">
    <source>
        <dbReference type="PROSITE" id="PS50199"/>
    </source>
</evidence>
<dbReference type="InterPro" id="IPR011990">
    <property type="entry name" value="TPR-like_helical_dom_sf"/>
</dbReference>
<dbReference type="InterPro" id="IPR003439">
    <property type="entry name" value="ABC_transporter-like_ATP-bd"/>
</dbReference>
<evidence type="ECO:0000256" key="12">
    <source>
        <dbReference type="ARBA" id="ARBA00022989"/>
    </source>
</evidence>
<feature type="compositionally biased region" description="Basic residues" evidence="16">
    <location>
        <begin position="956"/>
        <end position="971"/>
    </location>
</feature>
<evidence type="ECO:0000256" key="16">
    <source>
        <dbReference type="SAM" id="MobiDB-lite"/>
    </source>
</evidence>
<evidence type="ECO:0000256" key="1">
    <source>
        <dbReference type="ARBA" id="ARBA00022490"/>
    </source>
</evidence>
<evidence type="ECO:0000256" key="4">
    <source>
        <dbReference type="ARBA" id="ARBA00022723"/>
    </source>
</evidence>
<dbReference type="InterPro" id="IPR036443">
    <property type="entry name" value="Znf_RanBP2_sf"/>
</dbReference>
<evidence type="ECO:0000256" key="3">
    <source>
        <dbReference type="ARBA" id="ARBA00022692"/>
    </source>
</evidence>
<protein>
    <submittedName>
        <fullName evidence="22">Pyrophosphate--fructose 6-phosphate 1-phosphotransferase subunit beta 1</fullName>
    </submittedName>
</protein>
<dbReference type="Pfam" id="PF03160">
    <property type="entry name" value="Calx-beta"/>
    <property type="match status" value="1"/>
</dbReference>
<evidence type="ECO:0000256" key="13">
    <source>
        <dbReference type="ARBA" id="ARBA00023136"/>
    </source>
</evidence>
<name>A0A9P1BYL7_9DINO</name>
<evidence type="ECO:0000256" key="11">
    <source>
        <dbReference type="ARBA" id="ARBA00022842"/>
    </source>
</evidence>
<dbReference type="InterPro" id="IPR000023">
    <property type="entry name" value="Phosphofructokinase_dom"/>
</dbReference>
<dbReference type="PROSITE" id="PS50893">
    <property type="entry name" value="ABC_TRANSPORTER_2"/>
    <property type="match status" value="1"/>
</dbReference>
<organism evidence="20">
    <name type="scientific">Cladocopium goreaui</name>
    <dbReference type="NCBI Taxonomy" id="2562237"/>
    <lineage>
        <taxon>Eukaryota</taxon>
        <taxon>Sar</taxon>
        <taxon>Alveolata</taxon>
        <taxon>Dinophyceae</taxon>
        <taxon>Suessiales</taxon>
        <taxon>Symbiodiniaceae</taxon>
        <taxon>Cladocopium</taxon>
    </lineage>
</organism>
<dbReference type="Gene3D" id="4.10.1060.10">
    <property type="entry name" value="Zinc finger, RanBP2-type"/>
    <property type="match status" value="1"/>
</dbReference>
<comment type="caution">
    <text evidence="20">The sequence shown here is derived from an EMBL/GenBank/DDBJ whole genome shotgun (WGS) entry which is preliminary data.</text>
</comment>
<sequence length="2234" mass="248093">MCKQGCQARNRRNLKDAKEWGGFIKQSALRRHWQGALSSLHRMRAKALRPNQIAINMVAASAHAQRWTQSLRSLAAYGMKDVVALNIALKSWCASGQWEHGLSCIYLAPQLSLAPDIVSYNTFLGGGTFGSSWPRSLHVLARCHNAADATTYTSAMNPLALSLHWQIGSFLLDTMECRDIQPDEVIFGAMIAGLGEWRWGTHLLYCFSELSLRADAVAFGASSNSYSQSSHWSQAVGFAALMACRALHSNLATTNSLLKSFSGCWEQATGMMSSIKPDLITANAIAAACDKGKKWQQAMLIVEQVSLFELSPDSILKSVAVSACQRTSRWLLSVLSTFGDWQSCKGTQASIVLCNAAMAAMAACKNTWRLAVDLFGQLRCQRLNPNVVTGGAAIESLSNAGQWELILKMLRLEPLEPAPESSEVARGPALLSLEVWCSALHGSSSRWEVVLGILAMLQQRSGRPDALTSTWRGTGWVLGGCWWLVVPRANAADSLLQHLGTVNLGNLRRKSAERTECPARQIPKMAKFVKPNLREVFRHFKEAWVESNVFKSPGPMQFDTSGDVGPLSDRPYTLLADYLSVDELKQIIQPVLQPAPLVMSTDPYVVRDARVKENLGALEQQRLRYKPAIPSYLRGPVTSQEDELAPHSCDSFEELVKSFPLTTAGTSAIRLVPPVSSEGDEMVSTFSERSPTSTMLQTGMTETSKALTVGIVFASSQVPGFHPALAGLFDYLSGLSPPAKLIGFFCGYEGLIKDFWAPMTQDMVDQFRNLGGQDFFGPLALAAKALPAVATVKRKLVPDVSPIEHEYARVNFLHKHPDMPGERVTFEIGYEGRRMVARNVRPFGEDKHTQAAMVANSHKARYERGFDEEDTSRDWNCPSCNERNFLKRNVCFKCQTPKPITADPPGGPPILPRRTLSPHAGARAIREALAAGKGGPKEGEAEAEAASEESSSPSEKHKKKEKKKHKKRRKSSSGSSSSSKKKKTKKHKRKKSSSGDSIKSSKSKSSSSGCVMEEPAHTEPVSNNPDIDKAKAEALEKLLKLKTVEPKEARMKEWRELLRQWHPDKNPHRIEDLLCQFGDPSTLAFKDHLQGAIKTIMRHQLDGLVMVGNLANQVDTAFLAEACAAERLPTKVIGVPVSLDCNFPFVQQSVGFDTVTRTLSAFVGTIGNLVKASRNMWIFVRTMGDAWSHVAVQITLETHVHMVLMSGSQLLGQYLAKIVQCLCDLIVQRHEAGQDHGIIMLPVGFVNDILELRVLFSELMEVMSRNHYEQSWDSIPSIASKLKPSTAALFEVIPRDVQYEMCFGGRERYMNKVDFSTISTDRLLLRFVEIELHRRRQLGIIKEDHLWIEDEPLLANKSHCFDCSKVAVDHLDECTSDVTVKVSEQFALHWLKDEADDEEVVRVMTQLLTARPELEAPLLTAISASQVFKRSTQRQSTWPSFDPKTIPRIVDEEFEEYISELPRLRFATSRYFVGEEEQKFEIEVTRSGPLHAESRVVLHTNDLFAKANVNYVEQRKMLVFKPGTDSVTVSIDLIASDEWSPTLEFEVILDPSTTSNAELDAYGRSARVKIDDKDAFPSNVVDVRKLAKSLSWEHFRQALENAPLLILMGEYLKLNFRNDTVRRGTIKMLMAAECHHLYGILRLFLSVLLVDKVFKSGEELSPDPPQSVVEFLHSRPGMLVAVMCGMLLPFAVLHYLDYISLTWRVGGASRAQLLSALVRRLLHYDVSSRIDIKQGAEIMAMTKDVEDIVQNGYMGVLEIISHLQNLATVLAYQIISRLILQEPISPWSIAPLAVHPTVLALFGICRRKTTIHVQQAENAERASLVSQMQSVTLNNTIIRNLGGVAKAIDQFEKGIAAFNGSLINTLQVMKNNMYFANWMGLVMLAAYTLVGGLEVIDGKMRMGIFLADITLFTQINVTWSLICSKSVEINSILPGLERVVILMNLPTDLPDRRKLLRHLISASKGMRSIMEEKSETSKLKLDDMPLFLKGPLIEFSVKSQQGEFFIRKVALQLKGELYIHQGEFIALVGLHGHGKSSILKMFGGELLPGEGNLPGFFVPPHLRVLHVGTEPGLFHGTLYDNLIFGVADGGVHGLDADLERVKHICQLLTLPEEILALLDVPDKLCWDQVLSHTQQAKLGLARALVANPDVLLLHKPAMPYDDKTSHMVLEVIKSHVKNRGVGYATKSSCRSPRTCIFTSSKRYGLQLADRIYLIGPTGLIQEVQADEVTEGMLA</sequence>
<feature type="region of interest" description="Disordered" evidence="16">
    <location>
        <begin position="897"/>
        <end position="916"/>
    </location>
</feature>
<dbReference type="Proteomes" id="UP001152797">
    <property type="component" value="Unassembled WGS sequence"/>
</dbReference>
<reference evidence="20" key="1">
    <citation type="submission" date="2022-10" db="EMBL/GenBank/DDBJ databases">
        <authorList>
            <person name="Chen Y."/>
            <person name="Dougan E. K."/>
            <person name="Chan C."/>
            <person name="Rhodes N."/>
            <person name="Thang M."/>
        </authorList>
    </citation>
    <scope>NUCLEOTIDE SEQUENCE</scope>
</reference>
<keyword evidence="8" id="KW-0418">Kinase</keyword>
<feature type="compositionally biased region" description="Low complexity" evidence="16">
    <location>
        <begin position="994"/>
        <end position="1008"/>
    </location>
</feature>
<dbReference type="PROSITE" id="PS01358">
    <property type="entry name" value="ZF_RANBP2_1"/>
    <property type="match status" value="1"/>
</dbReference>
<dbReference type="GO" id="GO:0005524">
    <property type="term" value="F:ATP binding"/>
    <property type="evidence" value="ECO:0007669"/>
    <property type="project" value="InterPro"/>
</dbReference>
<dbReference type="GO" id="GO:0009749">
    <property type="term" value="P:response to glucose"/>
    <property type="evidence" value="ECO:0007669"/>
    <property type="project" value="TreeGrafter"/>
</dbReference>
<dbReference type="GO" id="GO:0007154">
    <property type="term" value="P:cell communication"/>
    <property type="evidence" value="ECO:0007669"/>
    <property type="project" value="InterPro"/>
</dbReference>
<accession>A0A9P1BYL7</accession>
<keyword evidence="14" id="KW-0324">Glycolysis</keyword>
<dbReference type="PANTHER" id="PTHR43650">
    <property type="entry name" value="PYROPHOSPHATE--FRUCTOSE 6-PHOSPHATE 1-PHOSPHOTRANSFERASE"/>
    <property type="match status" value="1"/>
</dbReference>
<dbReference type="SUPFAM" id="SSF90209">
    <property type="entry name" value="Ran binding protein zinc finger-like"/>
    <property type="match status" value="1"/>
</dbReference>
<dbReference type="SUPFAM" id="SSF90123">
    <property type="entry name" value="ABC transporter transmembrane region"/>
    <property type="match status" value="1"/>
</dbReference>
<keyword evidence="13 17" id="KW-0472">Membrane</keyword>
<feature type="transmembrane region" description="Helical" evidence="17">
    <location>
        <begin position="1875"/>
        <end position="1896"/>
    </location>
</feature>
<dbReference type="GO" id="GO:0005829">
    <property type="term" value="C:cytosol"/>
    <property type="evidence" value="ECO:0007669"/>
    <property type="project" value="TreeGrafter"/>
</dbReference>
<dbReference type="GO" id="GO:0008270">
    <property type="term" value="F:zinc ion binding"/>
    <property type="evidence" value="ECO:0007669"/>
    <property type="project" value="UniProtKB-KW"/>
</dbReference>
<dbReference type="OrthoDB" id="417612at2759"/>
<keyword evidence="4" id="KW-0479">Metal-binding</keyword>
<keyword evidence="23" id="KW-1185">Reference proteome</keyword>
<dbReference type="Pfam" id="PF00005">
    <property type="entry name" value="ABC_tran"/>
    <property type="match status" value="1"/>
</dbReference>
<evidence type="ECO:0000256" key="2">
    <source>
        <dbReference type="ARBA" id="ARBA00022679"/>
    </source>
</evidence>
<dbReference type="SMART" id="SM00547">
    <property type="entry name" value="ZnF_RBZ"/>
    <property type="match status" value="1"/>
</dbReference>
<dbReference type="GO" id="GO:0016887">
    <property type="term" value="F:ATP hydrolysis activity"/>
    <property type="evidence" value="ECO:0007669"/>
    <property type="project" value="InterPro"/>
</dbReference>
<keyword evidence="3 17" id="KW-0812">Transmembrane</keyword>
<evidence type="ECO:0000313" key="20">
    <source>
        <dbReference type="EMBL" id="CAI3980965.1"/>
    </source>
</evidence>
<gene>
    <name evidence="20" type="ORF">C1SCF055_LOCUS8804</name>
</gene>
<feature type="domain" description="ABC transporter" evidence="19">
    <location>
        <begin position="1997"/>
        <end position="2233"/>
    </location>
</feature>
<evidence type="ECO:0000259" key="19">
    <source>
        <dbReference type="PROSITE" id="PS50893"/>
    </source>
</evidence>
<dbReference type="Pfam" id="PF00641">
    <property type="entry name" value="Zn_ribbon_RanBP"/>
    <property type="match status" value="1"/>
</dbReference>
<dbReference type="InterPro" id="IPR035966">
    <property type="entry name" value="PKF_sf"/>
</dbReference>